<protein>
    <submittedName>
        <fullName evidence="2">MaoC family dehydratase N-terminal domain-containing protein</fullName>
    </submittedName>
</protein>
<dbReference type="Proteomes" id="UP001596547">
    <property type="component" value="Unassembled WGS sequence"/>
</dbReference>
<feature type="domain" description="FAS1-like dehydratase" evidence="1">
    <location>
        <begin position="11"/>
        <end position="151"/>
    </location>
</feature>
<dbReference type="AlphaFoldDB" id="A0ABD6ADQ4"/>
<reference evidence="2 3" key="1">
    <citation type="journal article" date="2019" name="Int. J. Syst. Evol. Microbiol.">
        <title>The Global Catalogue of Microorganisms (GCM) 10K type strain sequencing project: providing services to taxonomists for standard genome sequencing and annotation.</title>
        <authorList>
            <consortium name="The Broad Institute Genomics Platform"/>
            <consortium name="The Broad Institute Genome Sequencing Center for Infectious Disease"/>
            <person name="Wu L."/>
            <person name="Ma J."/>
        </authorList>
    </citation>
    <scope>NUCLEOTIDE SEQUENCE [LARGE SCALE GENOMIC DNA]</scope>
    <source>
        <strain evidence="2 3">PSR21</strain>
    </source>
</reference>
<evidence type="ECO:0000313" key="3">
    <source>
        <dbReference type="Proteomes" id="UP001596547"/>
    </source>
</evidence>
<dbReference type="InterPro" id="IPR039569">
    <property type="entry name" value="FAS1-like_DH_region"/>
</dbReference>
<dbReference type="InterPro" id="IPR016709">
    <property type="entry name" value="HadA-like"/>
</dbReference>
<dbReference type="InterPro" id="IPR029069">
    <property type="entry name" value="HotDog_dom_sf"/>
</dbReference>
<evidence type="ECO:0000259" key="1">
    <source>
        <dbReference type="Pfam" id="PF13452"/>
    </source>
</evidence>
<dbReference type="CDD" id="cd03441">
    <property type="entry name" value="R_hydratase_like"/>
    <property type="match status" value="1"/>
</dbReference>
<proteinExistence type="predicted"/>
<name>A0ABD6ADQ4_9EURY</name>
<dbReference type="Gene3D" id="3.10.129.10">
    <property type="entry name" value="Hotdog Thioesterase"/>
    <property type="match status" value="1"/>
</dbReference>
<dbReference type="EMBL" id="JBHTBF010000003">
    <property type="protein sequence ID" value="MFC7318664.1"/>
    <property type="molecule type" value="Genomic_DNA"/>
</dbReference>
<dbReference type="RefSeq" id="WP_379794592.1">
    <property type="nucleotide sequence ID" value="NZ_JBHTBF010000003.1"/>
</dbReference>
<dbReference type="Pfam" id="PF13452">
    <property type="entry name" value="FAS1_DH_region"/>
    <property type="match status" value="1"/>
</dbReference>
<evidence type="ECO:0000313" key="2">
    <source>
        <dbReference type="EMBL" id="MFC7318664.1"/>
    </source>
</evidence>
<accession>A0ABD6ADQ4</accession>
<gene>
    <name evidence="2" type="ORF">ACFQPE_17965</name>
</gene>
<organism evidence="2 3">
    <name type="scientific">Halomarina halobia</name>
    <dbReference type="NCBI Taxonomy" id="3033386"/>
    <lineage>
        <taxon>Archaea</taxon>
        <taxon>Methanobacteriati</taxon>
        <taxon>Methanobacteriota</taxon>
        <taxon>Stenosarchaea group</taxon>
        <taxon>Halobacteria</taxon>
        <taxon>Halobacteriales</taxon>
        <taxon>Natronomonadaceae</taxon>
        <taxon>Halomarina</taxon>
    </lineage>
</organism>
<dbReference type="SUPFAM" id="SSF54637">
    <property type="entry name" value="Thioesterase/thiol ester dehydrase-isomerase"/>
    <property type="match status" value="1"/>
</dbReference>
<sequence length="169" mass="18309">MPSRSLAELEALVGTSVVTAEDLTVEAGKVEEFARAIGDDNPVYREEAVAADRGYDAVPAPLTFTRTTLFPRYRPAGVDSYRGFDLGFDPEYSVHGEQAYEFERPLLVGDVLTGTTTLTDVFRRDGSRGGTMTFAVLETEYRDADGELVVTEEATIIETGGAIAEEVDG</sequence>
<dbReference type="PIRSF" id="PIRSF018072">
    <property type="entry name" value="UCP018072"/>
    <property type="match status" value="1"/>
</dbReference>
<comment type="caution">
    <text evidence="2">The sequence shown here is derived from an EMBL/GenBank/DDBJ whole genome shotgun (WGS) entry which is preliminary data.</text>
</comment>
<keyword evidence="3" id="KW-1185">Reference proteome</keyword>